<proteinExistence type="predicted"/>
<feature type="domain" description="DUF6915" evidence="1">
    <location>
        <begin position="1"/>
        <end position="98"/>
    </location>
</feature>
<keyword evidence="3" id="KW-1185">Reference proteome</keyword>
<evidence type="ECO:0000259" key="1">
    <source>
        <dbReference type="Pfam" id="PF21866"/>
    </source>
</evidence>
<dbReference type="HOGENOM" id="CLU_1388865_0_0_10"/>
<dbReference type="AlphaFoldDB" id="H1YBG9"/>
<accession>H1YBG9</accession>
<organism evidence="2 3">
    <name type="scientific">Mucilaginibacter paludis DSM 18603</name>
    <dbReference type="NCBI Taxonomy" id="714943"/>
    <lineage>
        <taxon>Bacteria</taxon>
        <taxon>Pseudomonadati</taxon>
        <taxon>Bacteroidota</taxon>
        <taxon>Sphingobacteriia</taxon>
        <taxon>Sphingobacteriales</taxon>
        <taxon>Sphingobacteriaceae</taxon>
        <taxon>Mucilaginibacter</taxon>
    </lineage>
</organism>
<sequence length="196" mass="23127">MNYWKHSLLSKKKFQGDANDYLQLHKFMDTSKLFYFNIKHRVLLHNTYGIDLCIQKFGETLINAENKKVLIRDIAAEHCKEDLMGVVPTLNNWFKYIDEALLDHIKPINPADSKLKEFVLRPLLMSGLKSTLMITHSNFGIYLTKELLGIDYALELVNYLPETNINELLQYIKLKDRWQYTPDLEQLKNIENELDY</sequence>
<evidence type="ECO:0000313" key="2">
    <source>
        <dbReference type="EMBL" id="EHQ25040.1"/>
    </source>
</evidence>
<name>H1YBG9_9SPHI</name>
<dbReference type="InterPro" id="IPR054061">
    <property type="entry name" value="DUF6915"/>
</dbReference>
<gene>
    <name evidence="2" type="ORF">Mucpa_0859</name>
</gene>
<dbReference type="STRING" id="714943.Mucpa_0859"/>
<dbReference type="Pfam" id="PF21866">
    <property type="entry name" value="DUF6915"/>
    <property type="match status" value="1"/>
</dbReference>
<dbReference type="EMBL" id="CM001403">
    <property type="protein sequence ID" value="EHQ25040.1"/>
    <property type="molecule type" value="Genomic_DNA"/>
</dbReference>
<dbReference type="OrthoDB" id="68427at2"/>
<evidence type="ECO:0000313" key="3">
    <source>
        <dbReference type="Proteomes" id="UP000002774"/>
    </source>
</evidence>
<dbReference type="eggNOG" id="ENOG5033MP1">
    <property type="taxonomic scope" value="Bacteria"/>
</dbReference>
<dbReference type="Proteomes" id="UP000002774">
    <property type="component" value="Chromosome"/>
</dbReference>
<protein>
    <recommendedName>
        <fullName evidence="1">DUF6915 domain-containing protein</fullName>
    </recommendedName>
</protein>
<reference evidence="2" key="1">
    <citation type="submission" date="2011-09" db="EMBL/GenBank/DDBJ databases">
        <title>The permanent draft genome of Mucilaginibacter paludis DSM 18603.</title>
        <authorList>
            <consortium name="US DOE Joint Genome Institute (JGI-PGF)"/>
            <person name="Lucas S."/>
            <person name="Han J."/>
            <person name="Lapidus A."/>
            <person name="Bruce D."/>
            <person name="Goodwin L."/>
            <person name="Pitluck S."/>
            <person name="Peters L."/>
            <person name="Kyrpides N."/>
            <person name="Mavromatis K."/>
            <person name="Ivanova N."/>
            <person name="Mikhailova N."/>
            <person name="Held B."/>
            <person name="Detter J.C."/>
            <person name="Tapia R."/>
            <person name="Han C."/>
            <person name="Land M."/>
            <person name="Hauser L."/>
            <person name="Markowitz V."/>
            <person name="Cheng J.-F."/>
            <person name="Hugenholtz P."/>
            <person name="Woyke T."/>
            <person name="Wu D."/>
            <person name="Tindall B."/>
            <person name="Brambilla E."/>
            <person name="Klenk H.-P."/>
            <person name="Eisen J.A."/>
        </authorList>
    </citation>
    <scope>NUCLEOTIDE SEQUENCE [LARGE SCALE GENOMIC DNA]</scope>
    <source>
        <strain evidence="2">DSM 18603</strain>
    </source>
</reference>